<evidence type="ECO:0000256" key="11">
    <source>
        <dbReference type="ARBA" id="ARBA00023134"/>
    </source>
</evidence>
<keyword evidence="4" id="KW-0813">Transport</keyword>
<dbReference type="GO" id="GO:0005886">
    <property type="term" value="C:plasma membrane"/>
    <property type="evidence" value="ECO:0007669"/>
    <property type="project" value="UniProtKB-SubCell"/>
</dbReference>
<accession>A0A6A6VE75</accession>
<keyword evidence="12" id="KW-0472">Membrane</keyword>
<dbReference type="Pfam" id="PF08637">
    <property type="entry name" value="NCA2"/>
    <property type="match status" value="1"/>
</dbReference>
<comment type="similarity">
    <text evidence="3">Belongs to the small GTPase superfamily. Rab family.</text>
</comment>
<keyword evidence="9" id="KW-1133">Transmembrane helix</keyword>
<dbReference type="OrthoDB" id="413313at2759"/>
<dbReference type="GO" id="GO:0015031">
    <property type="term" value="P:protein transport"/>
    <property type="evidence" value="ECO:0007669"/>
    <property type="project" value="UniProtKB-KW"/>
</dbReference>
<evidence type="ECO:0000256" key="16">
    <source>
        <dbReference type="SAM" id="Coils"/>
    </source>
</evidence>
<evidence type="ECO:0000256" key="6">
    <source>
        <dbReference type="ARBA" id="ARBA00022692"/>
    </source>
</evidence>
<evidence type="ECO:0000256" key="8">
    <source>
        <dbReference type="ARBA" id="ARBA00022927"/>
    </source>
</evidence>
<evidence type="ECO:0000256" key="4">
    <source>
        <dbReference type="ARBA" id="ARBA00022448"/>
    </source>
</evidence>
<dbReference type="SMART" id="SM00176">
    <property type="entry name" value="RAN"/>
    <property type="match status" value="1"/>
</dbReference>
<dbReference type="SMART" id="SM00174">
    <property type="entry name" value="RHO"/>
    <property type="match status" value="1"/>
</dbReference>
<comment type="function">
    <text evidence="15">Protein transport. Probably involved in vesicular traffic.</text>
</comment>
<dbReference type="EMBL" id="MU006570">
    <property type="protein sequence ID" value="KAF2748069.1"/>
    <property type="molecule type" value="Genomic_DNA"/>
</dbReference>
<keyword evidence="5" id="KW-1003">Cell membrane</keyword>
<name>A0A6A6VE75_9PLEO</name>
<keyword evidence="13" id="KW-0449">Lipoprotein</keyword>
<dbReference type="InterPro" id="IPR013946">
    <property type="entry name" value="NCA2-like"/>
</dbReference>
<gene>
    <name evidence="17" type="ORF">M011DRAFT_493971</name>
</gene>
<dbReference type="Pfam" id="PF00025">
    <property type="entry name" value="Arf"/>
    <property type="match status" value="1"/>
</dbReference>
<keyword evidence="7" id="KW-0547">Nucleotide-binding</keyword>
<evidence type="ECO:0000313" key="18">
    <source>
        <dbReference type="Proteomes" id="UP000799440"/>
    </source>
</evidence>
<evidence type="ECO:0000313" key="17">
    <source>
        <dbReference type="EMBL" id="KAF2748069.1"/>
    </source>
</evidence>
<dbReference type="InterPro" id="IPR006689">
    <property type="entry name" value="Small_GTPase_ARF/SAR"/>
</dbReference>
<proteinExistence type="inferred from homology"/>
<evidence type="ECO:0000256" key="7">
    <source>
        <dbReference type="ARBA" id="ARBA00022741"/>
    </source>
</evidence>
<evidence type="ECO:0000256" key="12">
    <source>
        <dbReference type="ARBA" id="ARBA00023136"/>
    </source>
</evidence>
<dbReference type="Gene3D" id="3.40.50.300">
    <property type="entry name" value="P-loop containing nucleotide triphosphate hydrolases"/>
    <property type="match status" value="1"/>
</dbReference>
<dbReference type="PANTHER" id="PTHR28234:SF1">
    <property type="entry name" value="NUCLEAR CONTROL OF ATPASE PROTEIN 2"/>
    <property type="match status" value="1"/>
</dbReference>
<evidence type="ECO:0000256" key="15">
    <source>
        <dbReference type="ARBA" id="ARBA00025673"/>
    </source>
</evidence>
<evidence type="ECO:0000256" key="14">
    <source>
        <dbReference type="ARBA" id="ARBA00023289"/>
    </source>
</evidence>
<organism evidence="17 18">
    <name type="scientific">Sporormia fimetaria CBS 119925</name>
    <dbReference type="NCBI Taxonomy" id="1340428"/>
    <lineage>
        <taxon>Eukaryota</taxon>
        <taxon>Fungi</taxon>
        <taxon>Dikarya</taxon>
        <taxon>Ascomycota</taxon>
        <taxon>Pezizomycotina</taxon>
        <taxon>Dothideomycetes</taxon>
        <taxon>Pleosporomycetidae</taxon>
        <taxon>Pleosporales</taxon>
        <taxon>Sporormiaceae</taxon>
        <taxon>Sporormia</taxon>
    </lineage>
</organism>
<reference evidence="17" key="1">
    <citation type="journal article" date="2020" name="Stud. Mycol.">
        <title>101 Dothideomycetes genomes: a test case for predicting lifestyles and emergence of pathogens.</title>
        <authorList>
            <person name="Haridas S."/>
            <person name="Albert R."/>
            <person name="Binder M."/>
            <person name="Bloem J."/>
            <person name="Labutti K."/>
            <person name="Salamov A."/>
            <person name="Andreopoulos B."/>
            <person name="Baker S."/>
            <person name="Barry K."/>
            <person name="Bills G."/>
            <person name="Bluhm B."/>
            <person name="Cannon C."/>
            <person name="Castanera R."/>
            <person name="Culley D."/>
            <person name="Daum C."/>
            <person name="Ezra D."/>
            <person name="Gonzalez J."/>
            <person name="Henrissat B."/>
            <person name="Kuo A."/>
            <person name="Liang C."/>
            <person name="Lipzen A."/>
            <person name="Lutzoni F."/>
            <person name="Magnuson J."/>
            <person name="Mondo S."/>
            <person name="Nolan M."/>
            <person name="Ohm R."/>
            <person name="Pangilinan J."/>
            <person name="Park H.-J."/>
            <person name="Ramirez L."/>
            <person name="Alfaro M."/>
            <person name="Sun H."/>
            <person name="Tritt A."/>
            <person name="Yoshinaga Y."/>
            <person name="Zwiers L.-H."/>
            <person name="Turgeon B."/>
            <person name="Goodwin S."/>
            <person name="Spatafora J."/>
            <person name="Crous P."/>
            <person name="Grigoriev I."/>
        </authorList>
    </citation>
    <scope>NUCLEOTIDE SEQUENCE</scope>
    <source>
        <strain evidence="17">CBS 119925</strain>
    </source>
</reference>
<dbReference type="PROSITE" id="PS51421">
    <property type="entry name" value="RAS"/>
    <property type="match status" value="1"/>
</dbReference>
<dbReference type="SUPFAM" id="SSF52540">
    <property type="entry name" value="P-loop containing nucleoside triphosphate hydrolases"/>
    <property type="match status" value="1"/>
</dbReference>
<protein>
    <submittedName>
        <fullName evidence="17">NCA2-domain-containing protein</fullName>
    </submittedName>
</protein>
<feature type="coiled-coil region" evidence="16">
    <location>
        <begin position="630"/>
        <end position="657"/>
    </location>
</feature>
<evidence type="ECO:0000256" key="10">
    <source>
        <dbReference type="ARBA" id="ARBA00023128"/>
    </source>
</evidence>
<dbReference type="GO" id="GO:0005525">
    <property type="term" value="F:GTP binding"/>
    <property type="evidence" value="ECO:0007669"/>
    <property type="project" value="UniProtKB-KW"/>
</dbReference>
<evidence type="ECO:0000256" key="2">
    <source>
        <dbReference type="ARBA" id="ARBA00004342"/>
    </source>
</evidence>
<dbReference type="SMART" id="SM00175">
    <property type="entry name" value="RAB"/>
    <property type="match status" value="1"/>
</dbReference>
<dbReference type="NCBIfam" id="TIGR00231">
    <property type="entry name" value="small_GTP"/>
    <property type="match status" value="1"/>
</dbReference>
<dbReference type="FunFam" id="3.40.50.300:FF:000363">
    <property type="entry name" value="Secretion related GTPase srgA"/>
    <property type="match status" value="1"/>
</dbReference>
<evidence type="ECO:0000256" key="1">
    <source>
        <dbReference type="ARBA" id="ARBA00004225"/>
    </source>
</evidence>
<keyword evidence="6" id="KW-0812">Transmembrane</keyword>
<dbReference type="PANTHER" id="PTHR28234">
    <property type="entry name" value="NUCLEAR CONTROL OF ATPASE PROTEIN 2"/>
    <property type="match status" value="1"/>
</dbReference>
<dbReference type="CDD" id="cd01867">
    <property type="entry name" value="Rab8_Rab10_Rab13_like"/>
    <property type="match status" value="1"/>
</dbReference>
<evidence type="ECO:0000256" key="5">
    <source>
        <dbReference type="ARBA" id="ARBA00022475"/>
    </source>
</evidence>
<dbReference type="InterPro" id="IPR027417">
    <property type="entry name" value="P-loop_NTPase"/>
</dbReference>
<dbReference type="InterPro" id="IPR001806">
    <property type="entry name" value="Small_GTPase"/>
</dbReference>
<comment type="subcellular location">
    <subcellularLocation>
        <location evidence="2">Cell membrane</location>
        <topology evidence="2">Lipid-anchor</topology>
        <orientation evidence="2">Cytoplasmic side</orientation>
    </subcellularLocation>
    <subcellularLocation>
        <location evidence="1">Mitochondrion membrane</location>
        <topology evidence="1">Multi-pass membrane protein</topology>
    </subcellularLocation>
</comment>
<dbReference type="PRINTS" id="PR00449">
    <property type="entry name" value="RASTRNSFRMNG"/>
</dbReference>
<evidence type="ECO:0000256" key="13">
    <source>
        <dbReference type="ARBA" id="ARBA00023288"/>
    </source>
</evidence>
<dbReference type="Proteomes" id="UP000799440">
    <property type="component" value="Unassembled WGS sequence"/>
</dbReference>
<keyword evidence="8" id="KW-0653">Protein transport</keyword>
<dbReference type="PROSITE" id="PS51419">
    <property type="entry name" value="RAB"/>
    <property type="match status" value="1"/>
</dbReference>
<evidence type="ECO:0000256" key="3">
    <source>
        <dbReference type="ARBA" id="ARBA00006270"/>
    </source>
</evidence>
<dbReference type="SMART" id="SM00173">
    <property type="entry name" value="RAS"/>
    <property type="match status" value="1"/>
</dbReference>
<dbReference type="GO" id="GO:0003924">
    <property type="term" value="F:GTPase activity"/>
    <property type="evidence" value="ECO:0007669"/>
    <property type="project" value="InterPro"/>
</dbReference>
<dbReference type="AlphaFoldDB" id="A0A6A6VE75"/>
<evidence type="ECO:0000256" key="9">
    <source>
        <dbReference type="ARBA" id="ARBA00022989"/>
    </source>
</evidence>
<sequence length="834" mass="94241">MSFVADQVRQIDSRLDALHLARQQPGESFWISAAEAHDSSLAEKLAHLQRLIKNLSATTSSKQSLLGVDRIIEAIDEAQFRTQWHPVAQSGSNGRFERPQPAETSYEHELEWLLVSKATAQAYGAVLNAILEQALPVEDHIWYWEDIASTYRYAGLYSVQTSPLRFWRWSMDIWDDVRRRRGPAGALQGGWRQFYGLVKDAVAERSIVDIRRRVLSPLALAQNEAKRKSKALRKIRKRCANALGLLLGEGLSYESNHEGGDLLQDAEHPEPENQHKWKGTIAKNIALMDAVLHSLNEVHAGKFDDAVAAITEEDHYFAPHELSGEIGSETTFLQPVDVAQRLRQVLNHGLPNYDATYQARIKDNGTPSAIVRYWLPASILMVSSTTILRIAVNRKEEILTWIREFGQTVIDFWQNWVVEPTKKVIGTIRHDEDSEVSILSKRSLEGDRESLERMVVDFAVANSDGPLNDSQIADLRTKVREGDLTPILKVYERDLQKPIMGAIRGKLISTLLIQVQKTKVDIEVAMNGIDSILKSQELLFGFIGLTPGLLVSVGVYRWLRGVFSNRSSVQAWQKQGQMMLILRNIDRILVGATRNTNDYGEISYEDQGLLLFEIHRLRQAAQGMFPRRVFQDFLEELNELAENRNGLDRQLKVVERIRWAEDSFTPSFITTIGIDFKIRTIELDGKRVKLQIWDTAGQERFRTITTAYYRGAMGILLVYDVTDERSFNNIRTWFSNVEQHATEGVNKILIGNKCDWEEKRAVSTEQGQKLADELGIPFLEVSAKSNINVDKAFYSLAADIKKRLIDSARTEGASTSVNVNDANQGVGNAGGKCC</sequence>
<keyword evidence="16" id="KW-0175">Coiled coil</keyword>
<keyword evidence="11" id="KW-0342">GTP-binding</keyword>
<keyword evidence="18" id="KW-1185">Reference proteome</keyword>
<keyword evidence="10" id="KW-0496">Mitochondrion</keyword>
<dbReference type="InterPro" id="IPR005225">
    <property type="entry name" value="Small_GTP-bd"/>
</dbReference>
<keyword evidence="14" id="KW-0636">Prenylation</keyword>
<dbReference type="GO" id="GO:0005741">
    <property type="term" value="C:mitochondrial outer membrane"/>
    <property type="evidence" value="ECO:0007669"/>
    <property type="project" value="TreeGrafter"/>
</dbReference>